<comment type="caution">
    <text evidence="2">The sequence shown here is derived from an EMBL/GenBank/DDBJ whole genome shotgun (WGS) entry which is preliminary data.</text>
</comment>
<proteinExistence type="predicted"/>
<keyword evidence="1" id="KW-0812">Transmembrane</keyword>
<keyword evidence="1" id="KW-0472">Membrane</keyword>
<keyword evidence="1" id="KW-1133">Transmembrane helix</keyword>
<sequence length="80" mass="8861">MVKLWQANLNGVWNLTVSRLEQGGGRMELRGGRRPGWGGPVTVYGLLTVYGYCLLTSDLLLSVSPLRLLRRYKGVIAARS</sequence>
<keyword evidence="3" id="KW-1185">Reference proteome</keyword>
<dbReference type="AlphaFoldDB" id="A0A8J5VQJ3"/>
<protein>
    <submittedName>
        <fullName evidence="2">Uncharacterized protein</fullName>
    </submittedName>
</protein>
<feature type="transmembrane region" description="Helical" evidence="1">
    <location>
        <begin position="43"/>
        <end position="63"/>
    </location>
</feature>
<reference evidence="2" key="1">
    <citation type="journal article" date="2021" name="bioRxiv">
        <title>Whole Genome Assembly and Annotation of Northern Wild Rice, Zizania palustris L., Supports a Whole Genome Duplication in the Zizania Genus.</title>
        <authorList>
            <person name="Haas M."/>
            <person name="Kono T."/>
            <person name="Macchietto M."/>
            <person name="Millas R."/>
            <person name="McGilp L."/>
            <person name="Shao M."/>
            <person name="Duquette J."/>
            <person name="Hirsch C.N."/>
            <person name="Kimball J."/>
        </authorList>
    </citation>
    <scope>NUCLEOTIDE SEQUENCE</scope>
    <source>
        <tissue evidence="2">Fresh leaf tissue</tissue>
    </source>
</reference>
<accession>A0A8J5VQJ3</accession>
<evidence type="ECO:0000313" key="3">
    <source>
        <dbReference type="Proteomes" id="UP000729402"/>
    </source>
</evidence>
<evidence type="ECO:0000256" key="1">
    <source>
        <dbReference type="SAM" id="Phobius"/>
    </source>
</evidence>
<reference evidence="2" key="2">
    <citation type="submission" date="2021-02" db="EMBL/GenBank/DDBJ databases">
        <authorList>
            <person name="Kimball J.A."/>
            <person name="Haas M.W."/>
            <person name="Macchietto M."/>
            <person name="Kono T."/>
            <person name="Duquette J."/>
            <person name="Shao M."/>
        </authorList>
    </citation>
    <scope>NUCLEOTIDE SEQUENCE</scope>
    <source>
        <tissue evidence="2">Fresh leaf tissue</tissue>
    </source>
</reference>
<dbReference type="Proteomes" id="UP000729402">
    <property type="component" value="Unassembled WGS sequence"/>
</dbReference>
<organism evidence="2 3">
    <name type="scientific">Zizania palustris</name>
    <name type="common">Northern wild rice</name>
    <dbReference type="NCBI Taxonomy" id="103762"/>
    <lineage>
        <taxon>Eukaryota</taxon>
        <taxon>Viridiplantae</taxon>
        <taxon>Streptophyta</taxon>
        <taxon>Embryophyta</taxon>
        <taxon>Tracheophyta</taxon>
        <taxon>Spermatophyta</taxon>
        <taxon>Magnoliopsida</taxon>
        <taxon>Liliopsida</taxon>
        <taxon>Poales</taxon>
        <taxon>Poaceae</taxon>
        <taxon>BOP clade</taxon>
        <taxon>Oryzoideae</taxon>
        <taxon>Oryzeae</taxon>
        <taxon>Zizaniinae</taxon>
        <taxon>Zizania</taxon>
    </lineage>
</organism>
<name>A0A8J5VQJ3_ZIZPA</name>
<gene>
    <name evidence="2" type="ORF">GUJ93_ZPchr0001g30979</name>
</gene>
<evidence type="ECO:0000313" key="2">
    <source>
        <dbReference type="EMBL" id="KAG8056163.1"/>
    </source>
</evidence>
<dbReference type="EMBL" id="JAAALK010000288">
    <property type="protein sequence ID" value="KAG8056163.1"/>
    <property type="molecule type" value="Genomic_DNA"/>
</dbReference>